<accession>A0A1S8D9L5</accession>
<sequence>MARPRSPHAAAAGDEGAGAAGLRRRLRSVAAWFGADLGLILAILLLFWGGITLHLQREYQRSLDNATRNAGNLAGAAQQIIARTVEAIDQRLLFIREAYRRDPADFSLDFLRREHGFQQDMSLQTAVIGPSGRLWLSNLGAVQNGVDLSDRAHFRVHLDTQQDELFISVPVMGRESGRWSVQFTRKLLTGDGRFGGVVVISLNPYWLTQVYDTLDIGRGTVTLAGLDGIIRARAPEGAGALGSSIAGSDLMTEALIRPQGTLRGRNPATGAERLAAFRRVGSFPLIVAVSNDMAEILQGYDAYRRSVLSSGAVLTVLILGTGGLLIRRRRQRARSQQALSDAIENISQGLVMVAPDGRMPVVNRRAMSLLGVPEGQRSAFLRGGQVRDILPEDCALDPGAGRLAPLYRCTRPDDGTVLEVRSQALGNGGLVRTFTDVTEQTLSERRVRFLAHHDPLTGLANRLLLHERLDRAIGEAGGREGKLVVLALDLDRFKVVNDTYGHAAGDQLLRQVAERLGELVGPDDTVSRLGGDEFVILWRGTAARDGVEPLARRIVRSLVTPFILDGNMAQVGTSVGIALHPQDGATPESLLRNADTALYRAKAEGRGTVRFFEPAMEVELRERREMEQDLRLALQADLLELHYQPIMTCGNGAIRGFEALLRWTHPVRGPVPPATFIPVAEESGLILPLGRWVMERACAEAATWPEPLRLAVNLSPAQFRSGNLPAIVDRALELSGLPAERLELEITEGLLIGDAEEALNAIHALKRRGVRIALDDFGTGYASLGYLHRFPFDRIKVDRSFVHAIGRRNGAHAIVEAVLAMSSNLGMEVTAEGVETEEQLRFLQHRACDEVQGFLLGRPMSREAVAQLLRAHGLRNERLTLP</sequence>
<dbReference type="InterPro" id="IPR001633">
    <property type="entry name" value="EAL_dom"/>
</dbReference>
<name>A0A1S8D9L5_9PROT</name>
<evidence type="ECO:0000313" key="4">
    <source>
        <dbReference type="EMBL" id="ONH84599.1"/>
    </source>
</evidence>
<dbReference type="Pfam" id="PF12860">
    <property type="entry name" value="PAS_7"/>
    <property type="match status" value="1"/>
</dbReference>
<dbReference type="FunFam" id="3.30.70.270:FF:000001">
    <property type="entry name" value="Diguanylate cyclase domain protein"/>
    <property type="match status" value="1"/>
</dbReference>
<dbReference type="STRING" id="207340.APZ41_003260"/>
<dbReference type="Gene3D" id="3.30.450.20">
    <property type="entry name" value="PAS domain"/>
    <property type="match status" value="3"/>
</dbReference>
<evidence type="ECO:0000256" key="1">
    <source>
        <dbReference type="SAM" id="Phobius"/>
    </source>
</evidence>
<dbReference type="PANTHER" id="PTHR44757">
    <property type="entry name" value="DIGUANYLATE CYCLASE DGCP"/>
    <property type="match status" value="1"/>
</dbReference>
<evidence type="ECO:0000313" key="5">
    <source>
        <dbReference type="Proteomes" id="UP000054844"/>
    </source>
</evidence>
<dbReference type="PANTHER" id="PTHR44757:SF2">
    <property type="entry name" value="BIOFILM ARCHITECTURE MAINTENANCE PROTEIN MBAA"/>
    <property type="match status" value="1"/>
</dbReference>
<feature type="domain" description="GGDEF" evidence="3">
    <location>
        <begin position="481"/>
        <end position="614"/>
    </location>
</feature>
<dbReference type="Gene3D" id="3.20.20.450">
    <property type="entry name" value="EAL domain"/>
    <property type="match status" value="1"/>
</dbReference>
<feature type="transmembrane region" description="Helical" evidence="1">
    <location>
        <begin position="29"/>
        <end position="51"/>
    </location>
</feature>
<organism evidence="4 5">
    <name type="scientific">Roseomonas mucosa</name>
    <dbReference type="NCBI Taxonomy" id="207340"/>
    <lineage>
        <taxon>Bacteria</taxon>
        <taxon>Pseudomonadati</taxon>
        <taxon>Pseudomonadota</taxon>
        <taxon>Alphaproteobacteria</taxon>
        <taxon>Acetobacterales</taxon>
        <taxon>Roseomonadaceae</taxon>
        <taxon>Roseomonas</taxon>
    </lineage>
</organism>
<dbReference type="NCBIfam" id="TIGR00254">
    <property type="entry name" value="GGDEF"/>
    <property type="match status" value="1"/>
</dbReference>
<dbReference type="AlphaFoldDB" id="A0A1S8D9L5"/>
<evidence type="ECO:0000259" key="3">
    <source>
        <dbReference type="PROSITE" id="PS50887"/>
    </source>
</evidence>
<dbReference type="InterPro" id="IPR054327">
    <property type="entry name" value="His-kinase-like_sensor"/>
</dbReference>
<dbReference type="InterPro" id="IPR029787">
    <property type="entry name" value="Nucleotide_cyclase"/>
</dbReference>
<dbReference type="InterPro" id="IPR000160">
    <property type="entry name" value="GGDEF_dom"/>
</dbReference>
<dbReference type="SUPFAM" id="SSF55785">
    <property type="entry name" value="PYP-like sensor domain (PAS domain)"/>
    <property type="match status" value="1"/>
</dbReference>
<proteinExistence type="predicted"/>
<dbReference type="SUPFAM" id="SSF141868">
    <property type="entry name" value="EAL domain-like"/>
    <property type="match status" value="1"/>
</dbReference>
<dbReference type="GO" id="GO:0003824">
    <property type="term" value="F:catalytic activity"/>
    <property type="evidence" value="ECO:0007669"/>
    <property type="project" value="UniProtKB-ARBA"/>
</dbReference>
<dbReference type="SMART" id="SM00267">
    <property type="entry name" value="GGDEF"/>
    <property type="match status" value="1"/>
</dbReference>
<evidence type="ECO:0000259" key="2">
    <source>
        <dbReference type="PROSITE" id="PS50883"/>
    </source>
</evidence>
<keyword evidence="1" id="KW-0812">Transmembrane</keyword>
<dbReference type="Pfam" id="PF22588">
    <property type="entry name" value="dCache_1_like"/>
    <property type="match status" value="1"/>
</dbReference>
<dbReference type="SMART" id="SM00052">
    <property type="entry name" value="EAL"/>
    <property type="match status" value="1"/>
</dbReference>
<keyword evidence="1" id="KW-1133">Transmembrane helix</keyword>
<dbReference type="InterPro" id="IPR043128">
    <property type="entry name" value="Rev_trsase/Diguanyl_cyclase"/>
</dbReference>
<dbReference type="Pfam" id="PF00990">
    <property type="entry name" value="GGDEF"/>
    <property type="match status" value="1"/>
</dbReference>
<dbReference type="PROSITE" id="PS50883">
    <property type="entry name" value="EAL"/>
    <property type="match status" value="1"/>
</dbReference>
<dbReference type="InterPro" id="IPR035965">
    <property type="entry name" value="PAS-like_dom_sf"/>
</dbReference>
<protein>
    <recommendedName>
        <fullName evidence="6">Cyclic-guanylate-specific phosphodiesterase</fullName>
    </recommendedName>
</protein>
<gene>
    <name evidence="4" type="ORF">APZ41_003260</name>
</gene>
<dbReference type="CDD" id="cd01949">
    <property type="entry name" value="GGDEF"/>
    <property type="match status" value="1"/>
</dbReference>
<keyword evidence="5" id="KW-1185">Reference proteome</keyword>
<comment type="caution">
    <text evidence="4">The sequence shown here is derived from an EMBL/GenBank/DDBJ whole genome shotgun (WGS) entry which is preliminary data.</text>
</comment>
<dbReference type="EMBL" id="LLWF02000005">
    <property type="protein sequence ID" value="ONH84599.1"/>
    <property type="molecule type" value="Genomic_DNA"/>
</dbReference>
<dbReference type="SUPFAM" id="SSF55073">
    <property type="entry name" value="Nucleotide cyclase"/>
    <property type="match status" value="1"/>
</dbReference>
<dbReference type="InterPro" id="IPR035919">
    <property type="entry name" value="EAL_sf"/>
</dbReference>
<dbReference type="Pfam" id="PF00563">
    <property type="entry name" value="EAL"/>
    <property type="match status" value="1"/>
</dbReference>
<evidence type="ECO:0008006" key="6">
    <source>
        <dbReference type="Google" id="ProtNLM"/>
    </source>
</evidence>
<keyword evidence="1" id="KW-0472">Membrane</keyword>
<dbReference type="RefSeq" id="WP_058390183.1">
    <property type="nucleotide sequence ID" value="NZ_CP147879.1"/>
</dbReference>
<dbReference type="CDD" id="cd12914">
    <property type="entry name" value="PDC1_DGC_like"/>
    <property type="match status" value="1"/>
</dbReference>
<dbReference type="InterPro" id="IPR052155">
    <property type="entry name" value="Biofilm_reg_signaling"/>
</dbReference>
<dbReference type="PROSITE" id="PS50887">
    <property type="entry name" value="GGDEF"/>
    <property type="match status" value="1"/>
</dbReference>
<dbReference type="CDD" id="cd12915">
    <property type="entry name" value="PDC2_DGC_like"/>
    <property type="match status" value="1"/>
</dbReference>
<reference evidence="4" key="1">
    <citation type="submission" date="2016-12" db="EMBL/GenBank/DDBJ databases">
        <title>Draft genome sequence of Roseomonas mucosa strain AU37, isolated from a peripheral intravenous catheter.</title>
        <authorList>
            <person name="Choudhury M.A."/>
            <person name="Sidjabat H.E."/>
            <person name="Wailan A.M."/>
            <person name="Zhang L."/>
            <person name="Marsh N.M."/>
            <person name="Rickard C.M."/>
            <person name="Davies M."/>
            <person name="Mcmillan D.J."/>
        </authorList>
    </citation>
    <scope>NUCLEOTIDE SEQUENCE [LARGE SCALE GENOMIC DNA]</scope>
    <source>
        <strain evidence="4">AU37</strain>
    </source>
</reference>
<dbReference type="Proteomes" id="UP000054844">
    <property type="component" value="Unassembled WGS sequence"/>
</dbReference>
<feature type="domain" description="EAL" evidence="2">
    <location>
        <begin position="623"/>
        <end position="873"/>
    </location>
</feature>
<dbReference type="Gene3D" id="3.30.70.270">
    <property type="match status" value="1"/>
</dbReference>
<dbReference type="CDD" id="cd01948">
    <property type="entry name" value="EAL"/>
    <property type="match status" value="1"/>
</dbReference>